<comment type="caution">
    <text evidence="1">The sequence shown here is derived from an EMBL/GenBank/DDBJ whole genome shotgun (WGS) entry which is preliminary data.</text>
</comment>
<keyword evidence="2" id="KW-1185">Reference proteome</keyword>
<evidence type="ECO:0000313" key="2">
    <source>
        <dbReference type="Proteomes" id="UP000252893"/>
    </source>
</evidence>
<accession>A0A366DZ54</accession>
<sequence>MNLLKKRWLYVAAIIAALLQTSVMLAGVQQRISILRNGSEVVLRTMPVDPRDLMRGDFVTLSYEISRLPARLISGELPHKSGLNYIYVVVVKQADGVWTADRAQYTRPDALKDNEMVLRGEVEAPFQIYDDNSTIPVVYGIERYYVPEGEGLAVEHAQRDSAVDIVLSVNEKGVAAIRALRIDGKQVFDEPLF</sequence>
<dbReference type="EMBL" id="QNRH01000004">
    <property type="protein sequence ID" value="RBO95165.1"/>
    <property type="molecule type" value="Genomic_DNA"/>
</dbReference>
<dbReference type="RefSeq" id="WP_113944979.1">
    <property type="nucleotide sequence ID" value="NZ_JBHEEG010000001.1"/>
</dbReference>
<evidence type="ECO:0000313" key="1">
    <source>
        <dbReference type="EMBL" id="RBO95165.1"/>
    </source>
</evidence>
<organism evidence="1 2">
    <name type="scientific">Pseudochrobactrum asaccharolyticum</name>
    <dbReference type="NCBI Taxonomy" id="354351"/>
    <lineage>
        <taxon>Bacteria</taxon>
        <taxon>Pseudomonadati</taxon>
        <taxon>Pseudomonadota</taxon>
        <taxon>Alphaproteobacteria</taxon>
        <taxon>Hyphomicrobiales</taxon>
        <taxon>Brucellaceae</taxon>
        <taxon>Pseudochrobactrum</taxon>
    </lineage>
</organism>
<dbReference type="Pfam" id="PF14345">
    <property type="entry name" value="GDYXXLXY"/>
    <property type="match status" value="1"/>
</dbReference>
<dbReference type="OrthoDB" id="4868247at2"/>
<reference evidence="1 2" key="1">
    <citation type="submission" date="2018-06" db="EMBL/GenBank/DDBJ databases">
        <title>Genomic Encyclopedia of Type Strains, Phase IV (KMG-IV): sequencing the most valuable type-strain genomes for metagenomic binning, comparative biology and taxonomic classification.</title>
        <authorList>
            <person name="Goeker M."/>
        </authorList>
    </citation>
    <scope>NUCLEOTIDE SEQUENCE [LARGE SCALE GENOMIC DNA]</scope>
    <source>
        <strain evidence="1 2">DSM 25619</strain>
    </source>
</reference>
<dbReference type="Proteomes" id="UP000252893">
    <property type="component" value="Unassembled WGS sequence"/>
</dbReference>
<dbReference type="AlphaFoldDB" id="A0A366DZ54"/>
<protein>
    <submittedName>
        <fullName evidence="1">Putative membrane-anchored protein</fullName>
    </submittedName>
</protein>
<gene>
    <name evidence="1" type="ORF">DFR47_104534</name>
</gene>
<dbReference type="InterPro" id="IPR025833">
    <property type="entry name" value="GDYXXLXY"/>
</dbReference>
<proteinExistence type="predicted"/>
<name>A0A366DZ54_9HYPH</name>